<keyword evidence="3 5" id="KW-1133">Transmembrane helix</keyword>
<evidence type="ECO:0000313" key="7">
    <source>
        <dbReference type="Proteomes" id="UP001596138"/>
    </source>
</evidence>
<dbReference type="Proteomes" id="UP001596138">
    <property type="component" value="Unassembled WGS sequence"/>
</dbReference>
<evidence type="ECO:0000256" key="5">
    <source>
        <dbReference type="SAM" id="Phobius"/>
    </source>
</evidence>
<comment type="subcellular location">
    <subcellularLocation>
        <location evidence="1">Membrane</location>
        <topology evidence="1">Multi-pass membrane protein</topology>
    </subcellularLocation>
</comment>
<feature type="transmembrane region" description="Helical" evidence="5">
    <location>
        <begin position="224"/>
        <end position="243"/>
    </location>
</feature>
<accession>A0ABW1SZ49</accession>
<evidence type="ECO:0000256" key="2">
    <source>
        <dbReference type="ARBA" id="ARBA00022692"/>
    </source>
</evidence>
<keyword evidence="2 5" id="KW-0812">Transmembrane</keyword>
<reference evidence="7" key="1">
    <citation type="journal article" date="2019" name="Int. J. Syst. Evol. Microbiol.">
        <title>The Global Catalogue of Microorganisms (GCM) 10K type strain sequencing project: providing services to taxonomists for standard genome sequencing and annotation.</title>
        <authorList>
            <consortium name="The Broad Institute Genomics Platform"/>
            <consortium name="The Broad Institute Genome Sequencing Center for Infectious Disease"/>
            <person name="Wu L."/>
            <person name="Ma J."/>
        </authorList>
    </citation>
    <scope>NUCLEOTIDE SEQUENCE [LARGE SCALE GENOMIC DNA]</scope>
    <source>
        <strain evidence="7">CGMCC 4.7317</strain>
    </source>
</reference>
<dbReference type="RefSeq" id="WP_386764933.1">
    <property type="nucleotide sequence ID" value="NZ_JBHSTI010000008.1"/>
</dbReference>
<dbReference type="Pfam" id="PF01040">
    <property type="entry name" value="UbiA"/>
    <property type="match status" value="1"/>
</dbReference>
<dbReference type="InterPro" id="IPR044878">
    <property type="entry name" value="UbiA_sf"/>
</dbReference>
<feature type="transmembrane region" description="Helical" evidence="5">
    <location>
        <begin position="250"/>
        <end position="272"/>
    </location>
</feature>
<dbReference type="EMBL" id="JBHSTI010000008">
    <property type="protein sequence ID" value="MFC6237541.1"/>
    <property type="molecule type" value="Genomic_DNA"/>
</dbReference>
<evidence type="ECO:0000256" key="3">
    <source>
        <dbReference type="ARBA" id="ARBA00022989"/>
    </source>
</evidence>
<proteinExistence type="predicted"/>
<dbReference type="InterPro" id="IPR000537">
    <property type="entry name" value="UbiA_prenyltransferase"/>
</dbReference>
<name>A0ABW1SZ49_9ACTN</name>
<dbReference type="Gene3D" id="1.10.357.140">
    <property type="entry name" value="UbiA prenyltransferase"/>
    <property type="match status" value="1"/>
</dbReference>
<evidence type="ECO:0000256" key="4">
    <source>
        <dbReference type="ARBA" id="ARBA00023136"/>
    </source>
</evidence>
<keyword evidence="7" id="KW-1185">Reference proteome</keyword>
<feature type="transmembrane region" description="Helical" evidence="5">
    <location>
        <begin position="134"/>
        <end position="152"/>
    </location>
</feature>
<organism evidence="6 7">
    <name type="scientific">Longivirga aurantiaca</name>
    <dbReference type="NCBI Taxonomy" id="1837743"/>
    <lineage>
        <taxon>Bacteria</taxon>
        <taxon>Bacillati</taxon>
        <taxon>Actinomycetota</taxon>
        <taxon>Actinomycetes</taxon>
        <taxon>Sporichthyales</taxon>
        <taxon>Sporichthyaceae</taxon>
        <taxon>Longivirga</taxon>
    </lineage>
</organism>
<evidence type="ECO:0000256" key="1">
    <source>
        <dbReference type="ARBA" id="ARBA00004141"/>
    </source>
</evidence>
<gene>
    <name evidence="6" type="ORF">ACFQGU_06600</name>
</gene>
<evidence type="ECO:0000313" key="6">
    <source>
        <dbReference type="EMBL" id="MFC6237541.1"/>
    </source>
</evidence>
<protein>
    <submittedName>
        <fullName evidence="6">UbiA family prenyltransferase</fullName>
    </submittedName>
</protein>
<feature type="transmembrane region" description="Helical" evidence="5">
    <location>
        <begin position="76"/>
        <end position="95"/>
    </location>
</feature>
<feature type="transmembrane region" description="Helical" evidence="5">
    <location>
        <begin position="158"/>
        <end position="179"/>
    </location>
</feature>
<keyword evidence="4 5" id="KW-0472">Membrane</keyword>
<sequence length="274" mass="26581">MNGRSARALLDASHPLPTAAVTAVVAGLALAAGRDAVGVALVAAAVLSGQLSVGWCNDARDADRDLRAGRTEKPVVRGDISAPALWVAAALALAATTALSYAAAGPVGGTAHVLAVASAWCYDLWLKPTVLSPLPYAVSFGLIPAFVTYGLTPPTAPAAWLTAAAALLGVGAGLANAVPDVESDLRVGAGGLVARIGPRASAVAALGCVAAAVGLLLANLGLGGLLTAVVAGMAGAASAVVLVRGSGRALFRLVLVLALLAVGLLLAAAGSLTG</sequence>
<comment type="caution">
    <text evidence="6">The sequence shown here is derived from an EMBL/GenBank/DDBJ whole genome shotgun (WGS) entry which is preliminary data.</text>
</comment>